<protein>
    <recommendedName>
        <fullName evidence="2">UBZ2-type domain-containing protein</fullName>
    </recommendedName>
</protein>
<reference evidence="3 5" key="2">
    <citation type="journal article" date="2013" name="Nature">
        <title>Insights into bilaterian evolution from three spiralian genomes.</title>
        <authorList>
            <person name="Simakov O."/>
            <person name="Marletaz F."/>
            <person name="Cho S.J."/>
            <person name="Edsinger-Gonzales E."/>
            <person name="Havlak P."/>
            <person name="Hellsten U."/>
            <person name="Kuo D.H."/>
            <person name="Larsson T."/>
            <person name="Lv J."/>
            <person name="Arendt D."/>
            <person name="Savage R."/>
            <person name="Osoegawa K."/>
            <person name="de Jong P."/>
            <person name="Grimwood J."/>
            <person name="Chapman J.A."/>
            <person name="Shapiro H."/>
            <person name="Aerts A."/>
            <person name="Otillar R.P."/>
            <person name="Terry A.Y."/>
            <person name="Boore J.L."/>
            <person name="Grigoriev I.V."/>
            <person name="Lindberg D.R."/>
            <person name="Seaver E.C."/>
            <person name="Weisblat D.A."/>
            <person name="Putnam N.H."/>
            <person name="Rokhsar D.S."/>
        </authorList>
    </citation>
    <scope>NUCLEOTIDE SEQUENCE</scope>
</reference>
<dbReference type="EMBL" id="KB097731">
    <property type="protein sequence ID" value="ESN91020.1"/>
    <property type="molecule type" value="Genomic_DNA"/>
</dbReference>
<feature type="domain" description="UBZ2-type" evidence="2">
    <location>
        <begin position="206"/>
        <end position="242"/>
    </location>
</feature>
<dbReference type="PANTHER" id="PTHR37862:SF1">
    <property type="entry name" value="FANCONI ANEMIA CORE COMPLEX-ASSOCIATED PROTEIN 20"/>
    <property type="match status" value="1"/>
</dbReference>
<evidence type="ECO:0000259" key="2">
    <source>
        <dbReference type="PROSITE" id="PS51906"/>
    </source>
</evidence>
<reference evidence="5" key="1">
    <citation type="submission" date="2012-12" db="EMBL/GenBank/DDBJ databases">
        <authorList>
            <person name="Hellsten U."/>
            <person name="Grimwood J."/>
            <person name="Chapman J.A."/>
            <person name="Shapiro H."/>
            <person name="Aerts A."/>
            <person name="Otillar R.P."/>
            <person name="Terry A.Y."/>
            <person name="Boore J.L."/>
            <person name="Simakov O."/>
            <person name="Marletaz F."/>
            <person name="Cho S.-J."/>
            <person name="Edsinger-Gonzales E."/>
            <person name="Havlak P."/>
            <person name="Kuo D.-H."/>
            <person name="Larsson T."/>
            <person name="Lv J."/>
            <person name="Arendt D."/>
            <person name="Savage R."/>
            <person name="Osoegawa K."/>
            <person name="de Jong P."/>
            <person name="Lindberg D.R."/>
            <person name="Seaver E.C."/>
            <person name="Weisblat D.A."/>
            <person name="Putnam N.H."/>
            <person name="Grigoriev I.V."/>
            <person name="Rokhsar D.S."/>
        </authorList>
    </citation>
    <scope>NUCLEOTIDE SEQUENCE</scope>
</reference>
<dbReference type="PROSITE" id="PS51906">
    <property type="entry name" value="ZF_UBZ2"/>
    <property type="match status" value="1"/>
</dbReference>
<reference evidence="4" key="3">
    <citation type="submission" date="2015-06" db="UniProtKB">
        <authorList>
            <consortium name="EnsemblMetazoa"/>
        </authorList>
    </citation>
    <scope>IDENTIFICATION</scope>
</reference>
<dbReference type="Pfam" id="PF15750">
    <property type="entry name" value="UBZ_FAAP20"/>
    <property type="match status" value="1"/>
</dbReference>
<feature type="compositionally biased region" description="Polar residues" evidence="1">
    <location>
        <begin position="153"/>
        <end position="163"/>
    </location>
</feature>
<dbReference type="OrthoDB" id="10063431at2759"/>
<evidence type="ECO:0000313" key="5">
    <source>
        <dbReference type="Proteomes" id="UP000015101"/>
    </source>
</evidence>
<feature type="region of interest" description="Disordered" evidence="1">
    <location>
        <begin position="147"/>
        <end position="199"/>
    </location>
</feature>
<name>T1FI40_HELRO</name>
<dbReference type="HOGENOM" id="CLU_1148303_0_0_1"/>
<dbReference type="InterPro" id="IPR031490">
    <property type="entry name" value="UBZ2_FAAP20"/>
</dbReference>
<gene>
    <name evidence="4" type="primary">20208489</name>
    <name evidence="3" type="ORF">HELRODRAFT_182367</name>
</gene>
<evidence type="ECO:0000313" key="4">
    <source>
        <dbReference type="EnsemblMetazoa" id="HelroP182367"/>
    </source>
</evidence>
<evidence type="ECO:0000313" key="3">
    <source>
        <dbReference type="EMBL" id="ESN91020.1"/>
    </source>
</evidence>
<proteinExistence type="predicted"/>
<feature type="region of interest" description="Disordered" evidence="1">
    <location>
        <begin position="1"/>
        <end position="20"/>
    </location>
</feature>
<dbReference type="InterPro" id="IPR052689">
    <property type="entry name" value="FA_core_complex_assoc"/>
</dbReference>
<dbReference type="EnsemblMetazoa" id="HelroT182367">
    <property type="protein sequence ID" value="HelroP182367"/>
    <property type="gene ID" value="HelroG182367"/>
</dbReference>
<dbReference type="GeneID" id="20208489"/>
<dbReference type="AlphaFoldDB" id="T1FI40"/>
<dbReference type="GO" id="GO:0043130">
    <property type="term" value="F:ubiquitin binding"/>
    <property type="evidence" value="ECO:0007669"/>
    <property type="project" value="InterPro"/>
</dbReference>
<dbReference type="PANTHER" id="PTHR37862">
    <property type="entry name" value="FANCONI ANEMIA CORE COMPLEX-ASSOCIATED PROTEIN 20"/>
    <property type="match status" value="1"/>
</dbReference>
<keyword evidence="5" id="KW-1185">Reference proteome</keyword>
<dbReference type="Proteomes" id="UP000015101">
    <property type="component" value="Unassembled WGS sequence"/>
</dbReference>
<organism evidence="4 5">
    <name type="scientific">Helobdella robusta</name>
    <name type="common">Californian leech</name>
    <dbReference type="NCBI Taxonomy" id="6412"/>
    <lineage>
        <taxon>Eukaryota</taxon>
        <taxon>Metazoa</taxon>
        <taxon>Spiralia</taxon>
        <taxon>Lophotrochozoa</taxon>
        <taxon>Annelida</taxon>
        <taxon>Clitellata</taxon>
        <taxon>Hirudinea</taxon>
        <taxon>Rhynchobdellida</taxon>
        <taxon>Glossiphoniidae</taxon>
        <taxon>Helobdella</taxon>
    </lineage>
</organism>
<dbReference type="RefSeq" id="XP_009030884.1">
    <property type="nucleotide sequence ID" value="XM_009032636.1"/>
</dbReference>
<dbReference type="InParanoid" id="T1FI40"/>
<dbReference type="KEGG" id="hro:HELRODRAFT_182367"/>
<feature type="compositionally biased region" description="Polar residues" evidence="1">
    <location>
        <begin position="182"/>
        <end position="191"/>
    </location>
</feature>
<sequence>MYGESSEHETSSNKLPPEKCLRSAIPDENVLSKEQNVTATATSTAFTTSNRPFIKWQPLPTTTALEIRKLQQIQRNDSKMLRNGNEKDWQALPRPCTNCMHATFFGRSFLEIKNHEKESKTRLEDVISQKSKVENLKYSTKNETFVIPKPTNEDQSNANSSRKLTGHKVNKHQSEPPLNQIKMDTNTNNATLKPPSNILPPKKVKKEQCPICLKEFELNFSQIEKDGHLARCLSGVTDDVTW</sequence>
<dbReference type="CTD" id="20208489"/>
<accession>T1FI40</accession>
<evidence type="ECO:0000256" key="1">
    <source>
        <dbReference type="SAM" id="MobiDB-lite"/>
    </source>
</evidence>
<dbReference type="EMBL" id="AMQM01008165">
    <property type="status" value="NOT_ANNOTATED_CDS"/>
    <property type="molecule type" value="Genomic_DNA"/>
</dbReference>